<dbReference type="SUPFAM" id="SSF56112">
    <property type="entry name" value="Protein kinase-like (PK-like)"/>
    <property type="match status" value="1"/>
</dbReference>
<name>A0ABC8QR19_9AQUA</name>
<evidence type="ECO:0000256" key="2">
    <source>
        <dbReference type="ARBA" id="ARBA00022840"/>
    </source>
</evidence>
<dbReference type="EMBL" id="CAUOFW020000647">
    <property type="protein sequence ID" value="CAK9134842.1"/>
    <property type="molecule type" value="Genomic_DNA"/>
</dbReference>
<dbReference type="PANTHER" id="PTHR27007">
    <property type="match status" value="1"/>
</dbReference>
<accession>A0ABC8QR19</accession>
<dbReference type="AlphaFoldDB" id="A0ABC8QR19"/>
<dbReference type="Gene3D" id="1.10.510.10">
    <property type="entry name" value="Transferase(Phosphotransferase) domain 1"/>
    <property type="match status" value="1"/>
</dbReference>
<proteinExistence type="predicted"/>
<gene>
    <name evidence="3" type="ORF">ILEXP_LOCUS1773</name>
</gene>
<dbReference type="Proteomes" id="UP001642360">
    <property type="component" value="Unassembled WGS sequence"/>
</dbReference>
<evidence type="ECO:0000313" key="4">
    <source>
        <dbReference type="Proteomes" id="UP001642360"/>
    </source>
</evidence>
<protein>
    <submittedName>
        <fullName evidence="3">Uncharacterized protein</fullName>
    </submittedName>
</protein>
<keyword evidence="1" id="KW-0547">Nucleotide-binding</keyword>
<organism evidence="3 4">
    <name type="scientific">Ilex paraguariensis</name>
    <name type="common">yerba mate</name>
    <dbReference type="NCBI Taxonomy" id="185542"/>
    <lineage>
        <taxon>Eukaryota</taxon>
        <taxon>Viridiplantae</taxon>
        <taxon>Streptophyta</taxon>
        <taxon>Embryophyta</taxon>
        <taxon>Tracheophyta</taxon>
        <taxon>Spermatophyta</taxon>
        <taxon>Magnoliopsida</taxon>
        <taxon>eudicotyledons</taxon>
        <taxon>Gunneridae</taxon>
        <taxon>Pentapetalae</taxon>
        <taxon>asterids</taxon>
        <taxon>campanulids</taxon>
        <taxon>Aquifoliales</taxon>
        <taxon>Aquifoliaceae</taxon>
        <taxon>Ilex</taxon>
    </lineage>
</organism>
<dbReference type="InterPro" id="IPR011009">
    <property type="entry name" value="Kinase-like_dom_sf"/>
</dbReference>
<evidence type="ECO:0000256" key="1">
    <source>
        <dbReference type="ARBA" id="ARBA00022741"/>
    </source>
</evidence>
<dbReference type="InterPro" id="IPR050528">
    <property type="entry name" value="L-type_Lectin-RKs"/>
</dbReference>
<keyword evidence="2" id="KW-0067">ATP-binding</keyword>
<sequence length="120" mass="13296">MLIVARGRKPVEPQPNNMILAEWVMERWVQGAILEASDPRLGGDFEVEEMELVLMLGLLCSHSNPVARPSMRQVMQYLNGDATLPKVMADAIGPGMFSVGSSEYNEYLSSFGQLNRKGLL</sequence>
<comment type="caution">
    <text evidence="3">The sequence shown here is derived from an EMBL/GenBank/DDBJ whole genome shotgun (WGS) entry which is preliminary data.</text>
</comment>
<evidence type="ECO:0000313" key="3">
    <source>
        <dbReference type="EMBL" id="CAK9134842.1"/>
    </source>
</evidence>
<reference evidence="3 4" key="1">
    <citation type="submission" date="2024-02" db="EMBL/GenBank/DDBJ databases">
        <authorList>
            <person name="Vignale AGUSTIN F."/>
            <person name="Sosa J E."/>
            <person name="Modenutti C."/>
        </authorList>
    </citation>
    <scope>NUCLEOTIDE SEQUENCE [LARGE SCALE GENOMIC DNA]</scope>
</reference>
<dbReference type="GO" id="GO:0005524">
    <property type="term" value="F:ATP binding"/>
    <property type="evidence" value="ECO:0007669"/>
    <property type="project" value="UniProtKB-KW"/>
</dbReference>
<keyword evidence="4" id="KW-1185">Reference proteome</keyword>